<feature type="region of interest" description="Disordered" evidence="4">
    <location>
        <begin position="1"/>
        <end position="27"/>
    </location>
</feature>
<dbReference type="PANTHER" id="PTHR23121">
    <property type="entry name" value="SODIUM-DEPENDENT GLUCOSE TRANSPORTER 1"/>
    <property type="match status" value="1"/>
</dbReference>
<dbReference type="EMBL" id="JAWQEG010004442">
    <property type="protein sequence ID" value="KAK3861654.1"/>
    <property type="molecule type" value="Genomic_DNA"/>
</dbReference>
<comment type="caution">
    <text evidence="6">The sequence shown here is derived from an EMBL/GenBank/DDBJ whole genome shotgun (WGS) entry which is preliminary data.</text>
</comment>
<gene>
    <name evidence="6" type="ORF">Pcinc_032406</name>
</gene>
<evidence type="ECO:0000256" key="1">
    <source>
        <dbReference type="ARBA" id="ARBA00022692"/>
    </source>
</evidence>
<sequence>MQARAGKTPRGSEGDVDQQQAERPPVTREQMAMVTLLTALMLFLYDGLQAGYGAYIFSYAVMSIAGMSTNEAAYLNACFLGHLRFRSPRFHRTGHQTCPILHAYL</sequence>
<reference evidence="6" key="1">
    <citation type="submission" date="2023-10" db="EMBL/GenBank/DDBJ databases">
        <title>Genome assemblies of two species of porcelain crab, Petrolisthes cinctipes and Petrolisthes manimaculis (Anomura: Porcellanidae).</title>
        <authorList>
            <person name="Angst P."/>
        </authorList>
    </citation>
    <scope>NUCLEOTIDE SEQUENCE</scope>
    <source>
        <strain evidence="6">PB745_01</strain>
        <tissue evidence="6">Gill</tissue>
    </source>
</reference>
<evidence type="ECO:0000256" key="4">
    <source>
        <dbReference type="SAM" id="MobiDB-lite"/>
    </source>
</evidence>
<dbReference type="Proteomes" id="UP001286313">
    <property type="component" value="Unassembled WGS sequence"/>
</dbReference>
<dbReference type="AlphaFoldDB" id="A0AAE1K1I0"/>
<keyword evidence="3 5" id="KW-0472">Membrane</keyword>
<dbReference type="PANTHER" id="PTHR23121:SF10">
    <property type="entry name" value="MAJOR FACILITATOR SUPERFAMILY DOMAIN-CONTAINING PROTEIN 4A"/>
    <property type="match status" value="1"/>
</dbReference>
<keyword evidence="1 5" id="KW-0812">Transmembrane</keyword>
<keyword evidence="2 5" id="KW-1133">Transmembrane helix</keyword>
<evidence type="ECO:0000256" key="2">
    <source>
        <dbReference type="ARBA" id="ARBA00022989"/>
    </source>
</evidence>
<evidence type="ECO:0000313" key="6">
    <source>
        <dbReference type="EMBL" id="KAK3861654.1"/>
    </source>
</evidence>
<name>A0AAE1K1I0_PETCI</name>
<keyword evidence="7" id="KW-1185">Reference proteome</keyword>
<feature type="transmembrane region" description="Helical" evidence="5">
    <location>
        <begin position="31"/>
        <end position="48"/>
    </location>
</feature>
<proteinExistence type="predicted"/>
<organism evidence="6 7">
    <name type="scientific">Petrolisthes cinctipes</name>
    <name type="common">Flat porcelain crab</name>
    <dbReference type="NCBI Taxonomy" id="88211"/>
    <lineage>
        <taxon>Eukaryota</taxon>
        <taxon>Metazoa</taxon>
        <taxon>Ecdysozoa</taxon>
        <taxon>Arthropoda</taxon>
        <taxon>Crustacea</taxon>
        <taxon>Multicrustacea</taxon>
        <taxon>Malacostraca</taxon>
        <taxon>Eumalacostraca</taxon>
        <taxon>Eucarida</taxon>
        <taxon>Decapoda</taxon>
        <taxon>Pleocyemata</taxon>
        <taxon>Anomura</taxon>
        <taxon>Galatheoidea</taxon>
        <taxon>Porcellanidae</taxon>
        <taxon>Petrolisthes</taxon>
    </lineage>
</organism>
<protein>
    <submittedName>
        <fullName evidence="6">Uncharacterized protein</fullName>
    </submittedName>
</protein>
<evidence type="ECO:0000256" key="3">
    <source>
        <dbReference type="ARBA" id="ARBA00023136"/>
    </source>
</evidence>
<evidence type="ECO:0000313" key="7">
    <source>
        <dbReference type="Proteomes" id="UP001286313"/>
    </source>
</evidence>
<accession>A0AAE1K1I0</accession>
<evidence type="ECO:0000256" key="5">
    <source>
        <dbReference type="SAM" id="Phobius"/>
    </source>
</evidence>